<dbReference type="InterPro" id="IPR047817">
    <property type="entry name" value="ABC2_TM_bact-type"/>
</dbReference>
<evidence type="ECO:0000256" key="1">
    <source>
        <dbReference type="ARBA" id="ARBA00004429"/>
    </source>
</evidence>
<dbReference type="KEGG" id="pke:DLD99_20315"/>
<feature type="transmembrane region" description="Helical" evidence="9">
    <location>
        <begin position="229"/>
        <end position="248"/>
    </location>
</feature>
<keyword evidence="12" id="KW-1185">Reference proteome</keyword>
<keyword evidence="4 9" id="KW-1003">Cell membrane</keyword>
<accession>A0A345RTV6</accession>
<dbReference type="InterPro" id="IPR013525">
    <property type="entry name" value="ABC2_TM"/>
</dbReference>
<protein>
    <recommendedName>
        <fullName evidence="9">Transport permease protein</fullName>
    </recommendedName>
</protein>
<evidence type="ECO:0000313" key="12">
    <source>
        <dbReference type="Proteomes" id="UP000253720"/>
    </source>
</evidence>
<feature type="transmembrane region" description="Helical" evidence="9">
    <location>
        <begin position="63"/>
        <end position="83"/>
    </location>
</feature>
<feature type="domain" description="ABC transmembrane type-2" evidence="10">
    <location>
        <begin position="33"/>
        <end position="251"/>
    </location>
</feature>
<dbReference type="InterPro" id="IPR000412">
    <property type="entry name" value="ABC_2_transport"/>
</dbReference>
<feature type="transmembrane region" description="Helical" evidence="9">
    <location>
        <begin position="138"/>
        <end position="161"/>
    </location>
</feature>
<dbReference type="Proteomes" id="UP000253720">
    <property type="component" value="Chromosome"/>
</dbReference>
<dbReference type="PANTHER" id="PTHR30413">
    <property type="entry name" value="INNER MEMBRANE TRANSPORT PERMEASE"/>
    <property type="match status" value="1"/>
</dbReference>
<dbReference type="PRINTS" id="PR00164">
    <property type="entry name" value="ABC2TRNSPORT"/>
</dbReference>
<dbReference type="GO" id="GO:0140359">
    <property type="term" value="F:ABC-type transporter activity"/>
    <property type="evidence" value="ECO:0007669"/>
    <property type="project" value="InterPro"/>
</dbReference>
<evidence type="ECO:0000256" key="5">
    <source>
        <dbReference type="ARBA" id="ARBA00022519"/>
    </source>
</evidence>
<dbReference type="GO" id="GO:0043190">
    <property type="term" value="C:ATP-binding cassette (ABC) transporter complex"/>
    <property type="evidence" value="ECO:0007669"/>
    <property type="project" value="InterPro"/>
</dbReference>
<keyword evidence="7 9" id="KW-1133">Transmembrane helix</keyword>
<feature type="transmembrane region" description="Helical" evidence="9">
    <location>
        <begin position="173"/>
        <end position="192"/>
    </location>
</feature>
<keyword evidence="8 9" id="KW-0472">Membrane</keyword>
<dbReference type="PROSITE" id="PS51012">
    <property type="entry name" value="ABC_TM2"/>
    <property type="match status" value="1"/>
</dbReference>
<evidence type="ECO:0000259" key="10">
    <source>
        <dbReference type="PROSITE" id="PS51012"/>
    </source>
</evidence>
<dbReference type="EMBL" id="CP029608">
    <property type="protein sequence ID" value="AXI62722.1"/>
    <property type="molecule type" value="Genomic_DNA"/>
</dbReference>
<gene>
    <name evidence="11" type="ORF">DLD99_20315</name>
</gene>
<proteinExistence type="inferred from homology"/>
<evidence type="ECO:0000256" key="3">
    <source>
        <dbReference type="ARBA" id="ARBA00022448"/>
    </source>
</evidence>
<evidence type="ECO:0000313" key="11">
    <source>
        <dbReference type="EMBL" id="AXI62722.1"/>
    </source>
</evidence>
<organism evidence="11 12">
    <name type="scientific">Pseudomonas kribbensis</name>
    <dbReference type="NCBI Taxonomy" id="1628086"/>
    <lineage>
        <taxon>Bacteria</taxon>
        <taxon>Pseudomonadati</taxon>
        <taxon>Pseudomonadota</taxon>
        <taxon>Gammaproteobacteria</taxon>
        <taxon>Pseudomonadales</taxon>
        <taxon>Pseudomonadaceae</taxon>
        <taxon>Pseudomonas</taxon>
    </lineage>
</organism>
<reference evidence="11 12" key="1">
    <citation type="submission" date="2018-05" db="EMBL/GenBank/DDBJ databases">
        <title>Complete genome sequence of Pseudomonas kribbensis 46-2(T).</title>
        <authorList>
            <person name="Jeong H."/>
            <person name="Lee S.-G."/>
            <person name="Rha E."/>
            <person name="Kim H."/>
        </authorList>
    </citation>
    <scope>NUCLEOTIDE SEQUENCE [LARGE SCALE GENOMIC DNA]</scope>
    <source>
        <strain evidence="11 12">46-2</strain>
    </source>
</reference>
<keyword evidence="5" id="KW-0997">Cell inner membrane</keyword>
<comment type="similarity">
    <text evidence="2 9">Belongs to the ABC-2 integral membrane protein family.</text>
</comment>
<dbReference type="GO" id="GO:0015920">
    <property type="term" value="P:lipopolysaccharide transport"/>
    <property type="evidence" value="ECO:0007669"/>
    <property type="project" value="TreeGrafter"/>
</dbReference>
<dbReference type="PANTHER" id="PTHR30413:SF8">
    <property type="entry name" value="TRANSPORT PERMEASE PROTEIN"/>
    <property type="match status" value="1"/>
</dbReference>
<evidence type="ECO:0000256" key="9">
    <source>
        <dbReference type="RuleBase" id="RU361157"/>
    </source>
</evidence>
<keyword evidence="6 9" id="KW-0812">Transmembrane</keyword>
<comment type="subcellular location">
    <subcellularLocation>
        <location evidence="1 9">Cell inner membrane</location>
        <topology evidence="1 9">Multi-pass membrane protein</topology>
    </subcellularLocation>
</comment>
<dbReference type="RefSeq" id="WP_114884626.1">
    <property type="nucleotide sequence ID" value="NZ_CP029608.1"/>
</dbReference>
<evidence type="ECO:0000256" key="6">
    <source>
        <dbReference type="ARBA" id="ARBA00022692"/>
    </source>
</evidence>
<sequence>MFSIFFKELFQYKLVLKQLIWQQLTMRYRRTALGFFWTLLNPLLTMVVTSIVFSMIMRWPLKTFAIFLFSGLVPFTLFSNCLAQGMQALLNNESLIKKIHIPKQIFVISTSISLLVDAIFSTICLFIIALAIGAPFTASLFILPINFLLLFTFAVGLGLALSIATVSFRDLPNIVGVVLQALYYLTPIIYPLSFVPETYRWIFALNPLTLFIEIFRLPIYEGSLAGPDVYAKVVTLAILSLLFGMYIFKKHDRYIVFKL</sequence>
<keyword evidence="3 9" id="KW-0813">Transport</keyword>
<evidence type="ECO:0000256" key="4">
    <source>
        <dbReference type="ARBA" id="ARBA00022475"/>
    </source>
</evidence>
<feature type="transmembrane region" description="Helical" evidence="9">
    <location>
        <begin position="32"/>
        <end position="57"/>
    </location>
</feature>
<evidence type="ECO:0000256" key="7">
    <source>
        <dbReference type="ARBA" id="ARBA00022989"/>
    </source>
</evidence>
<evidence type="ECO:0000256" key="2">
    <source>
        <dbReference type="ARBA" id="ARBA00007783"/>
    </source>
</evidence>
<dbReference type="Pfam" id="PF01061">
    <property type="entry name" value="ABC2_membrane"/>
    <property type="match status" value="1"/>
</dbReference>
<feature type="transmembrane region" description="Helical" evidence="9">
    <location>
        <begin position="104"/>
        <end position="132"/>
    </location>
</feature>
<name>A0A345RTV6_9PSED</name>
<evidence type="ECO:0000256" key="8">
    <source>
        <dbReference type="ARBA" id="ARBA00023136"/>
    </source>
</evidence>
<feature type="transmembrane region" description="Helical" evidence="9">
    <location>
        <begin position="198"/>
        <end position="217"/>
    </location>
</feature>
<dbReference type="AlphaFoldDB" id="A0A345RTV6"/>